<name>A0AAU9XKW1_9CNID</name>
<dbReference type="GO" id="GO:0044344">
    <property type="term" value="P:cellular response to fibroblast growth factor stimulus"/>
    <property type="evidence" value="ECO:0007669"/>
    <property type="project" value="TreeGrafter"/>
</dbReference>
<dbReference type="Gene3D" id="1.10.510.10">
    <property type="entry name" value="Transferase(Phosphotransferase) domain 1"/>
    <property type="match status" value="1"/>
</dbReference>
<keyword evidence="5" id="KW-0808">Transferase</keyword>
<dbReference type="GO" id="GO:0004713">
    <property type="term" value="F:protein tyrosine kinase activity"/>
    <property type="evidence" value="ECO:0007669"/>
    <property type="project" value="UniProtKB-KW"/>
</dbReference>
<evidence type="ECO:0000256" key="3">
    <source>
        <dbReference type="ARBA" id="ARBA00022490"/>
    </source>
</evidence>
<comment type="catalytic activity">
    <reaction evidence="11">
        <text>L-seryl-[protein] + ATP = O-phospho-L-seryl-[protein] + ADP + H(+)</text>
        <dbReference type="Rhea" id="RHEA:17989"/>
        <dbReference type="Rhea" id="RHEA-COMP:9863"/>
        <dbReference type="Rhea" id="RHEA-COMP:11604"/>
        <dbReference type="ChEBI" id="CHEBI:15378"/>
        <dbReference type="ChEBI" id="CHEBI:29999"/>
        <dbReference type="ChEBI" id="CHEBI:30616"/>
        <dbReference type="ChEBI" id="CHEBI:83421"/>
        <dbReference type="ChEBI" id="CHEBI:456216"/>
        <dbReference type="EC" id="2.7.12.1"/>
    </reaction>
</comment>
<dbReference type="SMART" id="SM00220">
    <property type="entry name" value="S_TKc"/>
    <property type="match status" value="1"/>
</dbReference>
<evidence type="ECO:0000313" key="16">
    <source>
        <dbReference type="EMBL" id="CAH3149539.1"/>
    </source>
</evidence>
<dbReference type="PANTHER" id="PTHR46392">
    <property type="entry name" value="DUAL SERINE/THREONINE AND TYROSINE PROTEIN KINASE"/>
    <property type="match status" value="1"/>
</dbReference>
<dbReference type="EC" id="2.7.12.1" evidence="2"/>
<keyword evidence="17" id="KW-1185">Reference proteome</keyword>
<dbReference type="InterPro" id="IPR000719">
    <property type="entry name" value="Prot_kinase_dom"/>
</dbReference>
<comment type="catalytic activity">
    <reaction evidence="13">
        <text>L-tyrosyl-[protein] + ATP = O-phospho-L-tyrosyl-[protein] + ADP + H(+)</text>
        <dbReference type="Rhea" id="RHEA:10596"/>
        <dbReference type="Rhea" id="RHEA-COMP:10136"/>
        <dbReference type="Rhea" id="RHEA-COMP:20101"/>
        <dbReference type="ChEBI" id="CHEBI:15378"/>
        <dbReference type="ChEBI" id="CHEBI:30616"/>
        <dbReference type="ChEBI" id="CHEBI:46858"/>
        <dbReference type="ChEBI" id="CHEBI:61978"/>
        <dbReference type="ChEBI" id="CHEBI:456216"/>
        <dbReference type="EC" id="2.7.12.1"/>
    </reaction>
</comment>
<keyword evidence="7" id="KW-0829">Tyrosine-protein kinase</keyword>
<reference evidence="16 17" key="1">
    <citation type="submission" date="2022-05" db="EMBL/GenBank/DDBJ databases">
        <authorList>
            <consortium name="Genoscope - CEA"/>
            <person name="William W."/>
        </authorList>
    </citation>
    <scope>NUCLEOTIDE SEQUENCE [LARGE SCALE GENOMIC DNA]</scope>
</reference>
<dbReference type="PROSITE" id="PS50011">
    <property type="entry name" value="PROTEIN_KINASE_DOM"/>
    <property type="match status" value="1"/>
</dbReference>
<dbReference type="GO" id="GO:0005737">
    <property type="term" value="C:cytoplasm"/>
    <property type="evidence" value="ECO:0007669"/>
    <property type="project" value="UniProtKB-SubCell"/>
</dbReference>
<dbReference type="Proteomes" id="UP001159428">
    <property type="component" value="Unassembled WGS sequence"/>
</dbReference>
<dbReference type="InterPro" id="IPR008271">
    <property type="entry name" value="Ser/Thr_kinase_AS"/>
</dbReference>
<dbReference type="GO" id="GO:0070374">
    <property type="term" value="P:positive regulation of ERK1 and ERK2 cascade"/>
    <property type="evidence" value="ECO:0007669"/>
    <property type="project" value="TreeGrafter"/>
</dbReference>
<protein>
    <recommendedName>
        <fullName evidence="8">Dual serine/threonine and tyrosine protein kinase</fullName>
        <ecNumber evidence="2">2.7.12.1</ecNumber>
    </recommendedName>
    <alternativeName>
        <fullName evidence="10">Dusty protein kinase</fullName>
    </alternativeName>
    <alternativeName>
        <fullName evidence="9">Receptor-interacting serine/threonine-protein kinase 5</fullName>
    </alternativeName>
</protein>
<dbReference type="Gene3D" id="3.40.50.300">
    <property type="entry name" value="P-loop containing nucleotide triphosphate hydrolases"/>
    <property type="match status" value="1"/>
</dbReference>
<evidence type="ECO:0000256" key="8">
    <source>
        <dbReference type="ARBA" id="ARBA00040421"/>
    </source>
</evidence>
<evidence type="ECO:0000256" key="11">
    <source>
        <dbReference type="ARBA" id="ARBA00049003"/>
    </source>
</evidence>
<dbReference type="GO" id="GO:0043066">
    <property type="term" value="P:negative regulation of apoptotic process"/>
    <property type="evidence" value="ECO:0007669"/>
    <property type="project" value="TreeGrafter"/>
</dbReference>
<dbReference type="GO" id="GO:0045743">
    <property type="term" value="P:positive regulation of fibroblast growth factor receptor signaling pathway"/>
    <property type="evidence" value="ECO:0007669"/>
    <property type="project" value="TreeGrafter"/>
</dbReference>
<dbReference type="AlphaFoldDB" id="A0AAU9XKW1"/>
<dbReference type="InterPro" id="IPR011009">
    <property type="entry name" value="Kinase-like_dom_sf"/>
</dbReference>
<evidence type="ECO:0000256" key="2">
    <source>
        <dbReference type="ARBA" id="ARBA00013203"/>
    </source>
</evidence>
<comment type="catalytic activity">
    <reaction evidence="12">
        <text>L-threonyl-[protein] + ATP = O-phospho-L-threonyl-[protein] + ADP + H(+)</text>
        <dbReference type="Rhea" id="RHEA:46608"/>
        <dbReference type="Rhea" id="RHEA-COMP:11060"/>
        <dbReference type="Rhea" id="RHEA-COMP:11605"/>
        <dbReference type="ChEBI" id="CHEBI:15378"/>
        <dbReference type="ChEBI" id="CHEBI:30013"/>
        <dbReference type="ChEBI" id="CHEBI:30616"/>
        <dbReference type="ChEBI" id="CHEBI:61977"/>
        <dbReference type="ChEBI" id="CHEBI:456216"/>
        <dbReference type="EC" id="2.7.12.1"/>
    </reaction>
</comment>
<dbReference type="Pfam" id="PF00069">
    <property type="entry name" value="Pkinase"/>
    <property type="match status" value="1"/>
</dbReference>
<evidence type="ECO:0000256" key="4">
    <source>
        <dbReference type="ARBA" id="ARBA00022527"/>
    </source>
</evidence>
<dbReference type="InterPro" id="IPR045063">
    <property type="entry name" value="Dynamin_N"/>
</dbReference>
<dbReference type="InterPro" id="IPR051302">
    <property type="entry name" value="Dual_SerThr-Tyr_Kinase"/>
</dbReference>
<keyword evidence="4" id="KW-0723">Serine/threonine-protein kinase</keyword>
<comment type="caution">
    <text evidence="16">The sequence shown here is derived from an EMBL/GenBank/DDBJ whole genome shotgun (WGS) entry which is preliminary data.</text>
</comment>
<dbReference type="GO" id="GO:0005524">
    <property type="term" value="F:ATP binding"/>
    <property type="evidence" value="ECO:0007669"/>
    <property type="project" value="InterPro"/>
</dbReference>
<evidence type="ECO:0000256" key="14">
    <source>
        <dbReference type="SAM" id="MobiDB-lite"/>
    </source>
</evidence>
<dbReference type="GO" id="GO:0004712">
    <property type="term" value="F:protein serine/threonine/tyrosine kinase activity"/>
    <property type="evidence" value="ECO:0007669"/>
    <property type="project" value="UniProtKB-EC"/>
</dbReference>
<proteinExistence type="predicted"/>
<organism evidence="16 17">
    <name type="scientific">Pocillopora meandrina</name>
    <dbReference type="NCBI Taxonomy" id="46732"/>
    <lineage>
        <taxon>Eukaryota</taxon>
        <taxon>Metazoa</taxon>
        <taxon>Cnidaria</taxon>
        <taxon>Anthozoa</taxon>
        <taxon>Hexacorallia</taxon>
        <taxon>Scleractinia</taxon>
        <taxon>Astrocoeniina</taxon>
        <taxon>Pocilloporidae</taxon>
        <taxon>Pocillopora</taxon>
    </lineage>
</organism>
<sequence>MGDSNSYSDLQRAIDEFRRYYDSSSNLFERTVDCFQEIEGSVPVTNKDALRFLLPHQEEVRNELQKSPSVFFIGEKNCGKSSVINELLRKSALPVDEIPCTARIVRIKYATEPYVRLIRLNGEEVKKQFFTDKQPPKEFIVVSDRDREDEAVLGATVEVGLNHKLLLSGLELIDSPGKSESEALDKVLDSFLEKGTIPLFVYVINGDKRLTRSDRETLQFLRDKFPQTQIMFVCNKVDITTKAKKYDRRSRRSLQSHRDDDDDDDDEDNDDDDDGDDDDEDDHEETGSSCKRHLNESRIANEKAKAVFDLLKDRYLCGDSWETCLMFHAISAKEVREERLRKQEGKASTKFRLFESSLENRLCEVVKTQTVRVVRKLVLLQESFASTMKVRRDSITHKASVVPLLNSKAAEVLDKMIQTLATAITFKSEEAERTLVTNLEVLRTHVLREAEEYKAEKRESLLIEFQTMVRTELPAFSETLLDSGLDIALATFVADMKRSILEMSYQTLETAVHGLMKDYVHDLIRAIDDFHSVVQDPMVSRILEDIYDFQFLAVKSETDQLLQVVMNGLLDSTNDVSSVALRTGISDPLSRVLSPRDLVSYHDVDISERSTRQNICETLLAVIDFNGVVYSVLTVCADRLLEMHEKFQGALSSFNSLQEAFTNSFVSAQLESFQVQFTPKIRKLTVEGMALQYLQTFGPVERGSLVAKTRHGAIYDCISESWCSATSTGQCVVKVIEKRNLSEAAWSQNAVDLVNMMDIILRLNGSHPNLLRLYGWILPDPDTVHVVMEKAEKNLLRALQQELPLIIRINIALDVAEGLKAIHDIGYVYEDLKPGNILLMKDGKAKINLAKPESPYNMTTLGSPFHISPEMYHYHRESHLSYHSYDIYAFGMLLWVLFEGSGITRPEVYQNMETTEAMQGAVENGVLPKRLPQVNDTCWNLMMMCWKNRESIEMENVICELNLIRCSCPDTLMPSDRR</sequence>
<gene>
    <name evidence="16" type="ORF">PMEA_00024372</name>
</gene>
<keyword evidence="3" id="KW-0963">Cytoplasm</keyword>
<evidence type="ECO:0000256" key="5">
    <source>
        <dbReference type="ARBA" id="ARBA00022679"/>
    </source>
</evidence>
<feature type="region of interest" description="Disordered" evidence="14">
    <location>
        <begin position="248"/>
        <end position="294"/>
    </location>
</feature>
<dbReference type="Pfam" id="PF00350">
    <property type="entry name" value="Dynamin_N"/>
    <property type="match status" value="1"/>
</dbReference>
<evidence type="ECO:0000313" key="17">
    <source>
        <dbReference type="Proteomes" id="UP001159428"/>
    </source>
</evidence>
<evidence type="ECO:0000256" key="12">
    <source>
        <dbReference type="ARBA" id="ARBA00049308"/>
    </source>
</evidence>
<evidence type="ECO:0000256" key="10">
    <source>
        <dbReference type="ARBA" id="ARBA00042638"/>
    </source>
</evidence>
<dbReference type="SUPFAM" id="SSF52540">
    <property type="entry name" value="P-loop containing nucleoside triphosphate hydrolases"/>
    <property type="match status" value="1"/>
</dbReference>
<dbReference type="SUPFAM" id="SSF56112">
    <property type="entry name" value="Protein kinase-like (PK-like)"/>
    <property type="match status" value="1"/>
</dbReference>
<evidence type="ECO:0000259" key="15">
    <source>
        <dbReference type="PROSITE" id="PS50011"/>
    </source>
</evidence>
<evidence type="ECO:0000256" key="9">
    <source>
        <dbReference type="ARBA" id="ARBA00041268"/>
    </source>
</evidence>
<dbReference type="PROSITE" id="PS00108">
    <property type="entry name" value="PROTEIN_KINASE_ST"/>
    <property type="match status" value="1"/>
</dbReference>
<dbReference type="EMBL" id="CALNXJ010000046">
    <property type="protein sequence ID" value="CAH3149539.1"/>
    <property type="molecule type" value="Genomic_DNA"/>
</dbReference>
<feature type="compositionally biased region" description="Acidic residues" evidence="14">
    <location>
        <begin position="260"/>
        <end position="284"/>
    </location>
</feature>
<evidence type="ECO:0000256" key="6">
    <source>
        <dbReference type="ARBA" id="ARBA00022777"/>
    </source>
</evidence>
<dbReference type="GO" id="GO:0004674">
    <property type="term" value="F:protein serine/threonine kinase activity"/>
    <property type="evidence" value="ECO:0007669"/>
    <property type="project" value="UniProtKB-KW"/>
</dbReference>
<evidence type="ECO:0000256" key="1">
    <source>
        <dbReference type="ARBA" id="ARBA00004496"/>
    </source>
</evidence>
<accession>A0AAU9XKW1</accession>
<evidence type="ECO:0000256" key="7">
    <source>
        <dbReference type="ARBA" id="ARBA00023137"/>
    </source>
</evidence>
<keyword evidence="6" id="KW-0418">Kinase</keyword>
<dbReference type="InterPro" id="IPR027417">
    <property type="entry name" value="P-loop_NTPase"/>
</dbReference>
<evidence type="ECO:0000256" key="13">
    <source>
        <dbReference type="ARBA" id="ARBA00051680"/>
    </source>
</evidence>
<comment type="subcellular location">
    <subcellularLocation>
        <location evidence="1">Cytoplasm</location>
    </subcellularLocation>
</comment>
<feature type="domain" description="Protein kinase" evidence="15">
    <location>
        <begin position="700"/>
        <end position="978"/>
    </location>
</feature>
<dbReference type="PANTHER" id="PTHR46392:SF1">
    <property type="entry name" value="DUAL SERINE_THREONINE AND TYROSINE PROTEIN KINASE"/>
    <property type="match status" value="1"/>
</dbReference>